<protein>
    <recommendedName>
        <fullName evidence="4">DUF4184 family protein</fullName>
    </recommendedName>
</protein>
<sequence>MPFTPVHPAAVLPVVRRGLAGSALVIGAITPDLLMVSPFAAPVHFAHTPLGLVTLDLVLGTVVFVLWQVLFAPAAIALSPRPLSARLPADVPKGIALHFTRKDRGVRVLIAVLIGAATHLAWDGITHDWMWGPRYVPWLASRHGSLMGWQWMQHISDTAGTAIVIGWVVAWWRRAPVRARGDVLPLRIRLLAWSAILGPAATGFLHGLLTGSLYLAFSRGAALGTVGLVAVVTIWRPHKRRITTAGMTSMGSPADHP</sequence>
<dbReference type="EMBL" id="OBDY01000041">
    <property type="protein sequence ID" value="SNY72082.1"/>
    <property type="molecule type" value="Genomic_DNA"/>
</dbReference>
<feature type="transmembrane region" description="Helical" evidence="1">
    <location>
        <begin position="23"/>
        <end position="45"/>
    </location>
</feature>
<organism evidence="2 3">
    <name type="scientific">Paractinoplanes atraurantiacus</name>
    <dbReference type="NCBI Taxonomy" id="1036182"/>
    <lineage>
        <taxon>Bacteria</taxon>
        <taxon>Bacillati</taxon>
        <taxon>Actinomycetota</taxon>
        <taxon>Actinomycetes</taxon>
        <taxon>Micromonosporales</taxon>
        <taxon>Micromonosporaceae</taxon>
        <taxon>Paractinoplanes</taxon>
    </lineage>
</organism>
<reference evidence="2 3" key="1">
    <citation type="submission" date="2017-09" db="EMBL/GenBank/DDBJ databases">
        <authorList>
            <person name="Ehlers B."/>
            <person name="Leendertz F.H."/>
        </authorList>
    </citation>
    <scope>NUCLEOTIDE SEQUENCE [LARGE SCALE GENOMIC DNA]</scope>
    <source>
        <strain evidence="2 3">CGMCC 4.6857</strain>
    </source>
</reference>
<dbReference type="Pfam" id="PF13803">
    <property type="entry name" value="DUF4184"/>
    <property type="match status" value="1"/>
</dbReference>
<evidence type="ECO:0000256" key="1">
    <source>
        <dbReference type="SAM" id="Phobius"/>
    </source>
</evidence>
<feature type="transmembrane region" description="Helical" evidence="1">
    <location>
        <begin position="57"/>
        <end position="78"/>
    </location>
</feature>
<keyword evidence="3" id="KW-1185">Reference proteome</keyword>
<keyword evidence="1" id="KW-1133">Transmembrane helix</keyword>
<proteinExistence type="predicted"/>
<feature type="transmembrane region" description="Helical" evidence="1">
    <location>
        <begin position="190"/>
        <end position="209"/>
    </location>
</feature>
<keyword evidence="1" id="KW-0812">Transmembrane</keyword>
<dbReference type="InterPro" id="IPR025238">
    <property type="entry name" value="DUF4184"/>
</dbReference>
<dbReference type="OrthoDB" id="8481923at2"/>
<feature type="transmembrane region" description="Helical" evidence="1">
    <location>
        <begin position="151"/>
        <end position="170"/>
    </location>
</feature>
<evidence type="ECO:0000313" key="3">
    <source>
        <dbReference type="Proteomes" id="UP000219612"/>
    </source>
</evidence>
<dbReference type="Proteomes" id="UP000219612">
    <property type="component" value="Unassembled WGS sequence"/>
</dbReference>
<keyword evidence="1" id="KW-0472">Membrane</keyword>
<accession>A0A285KHI5</accession>
<feature type="transmembrane region" description="Helical" evidence="1">
    <location>
        <begin position="108"/>
        <end position="131"/>
    </location>
</feature>
<name>A0A285KHI5_9ACTN</name>
<feature type="transmembrane region" description="Helical" evidence="1">
    <location>
        <begin position="215"/>
        <end position="235"/>
    </location>
</feature>
<evidence type="ECO:0000313" key="2">
    <source>
        <dbReference type="EMBL" id="SNY72082.1"/>
    </source>
</evidence>
<dbReference type="RefSeq" id="WP_097328709.1">
    <property type="nucleotide sequence ID" value="NZ_OBDY01000041.1"/>
</dbReference>
<evidence type="ECO:0008006" key="4">
    <source>
        <dbReference type="Google" id="ProtNLM"/>
    </source>
</evidence>
<gene>
    <name evidence="2" type="ORF">SAMN05421748_14159</name>
</gene>
<dbReference type="AlphaFoldDB" id="A0A285KHI5"/>